<evidence type="ECO:0000313" key="1">
    <source>
        <dbReference type="EMBL" id="QBK86855.1"/>
    </source>
</evidence>
<organism evidence="1">
    <name type="scientific">Marseillevirus LCMAC103</name>
    <dbReference type="NCBI Taxonomy" id="2506604"/>
    <lineage>
        <taxon>Viruses</taxon>
        <taxon>Varidnaviria</taxon>
        <taxon>Bamfordvirae</taxon>
        <taxon>Nucleocytoviricota</taxon>
        <taxon>Megaviricetes</taxon>
        <taxon>Pimascovirales</taxon>
        <taxon>Pimascovirales incertae sedis</taxon>
        <taxon>Marseilleviridae</taxon>
    </lineage>
</organism>
<dbReference type="EMBL" id="MK500337">
    <property type="protein sequence ID" value="QBK86855.1"/>
    <property type="molecule type" value="Genomic_DNA"/>
</dbReference>
<sequence>MFRRDLRRINFPRIDNMTRVLCTLQKTKTASIELLKLVGPNADIRCSNPPFNNRHLPEWDAVSENVDTPVYGTDIPKQINRLLQHRTFVAHCQSTGVKLPVWGVSTFCQSKIGAVFDLAEALDKRGHDTARLRRFAHDVAALDPDDIKNVDDWSKFLEYHGVSDDWESKLHFDQVGHLFGVYDSAIPSKSYRWLSKIVALWSLQGCLADVVNTICIVLGRHHDLGGVEVGQLIRTFAENLRPDGDHTGWWIPDVLAEDEEGDDVFTRGILTYLNPQLRVLIQLPPGPKFDPIEKRLVRPKGCTVFRDPDSRNGKAILYFAE</sequence>
<proteinExistence type="predicted"/>
<protein>
    <submittedName>
        <fullName evidence="1">Uncharacterized protein</fullName>
    </submittedName>
</protein>
<name>A0A481YVN5_9VIRU</name>
<accession>A0A481YVN5</accession>
<reference evidence="1" key="1">
    <citation type="journal article" date="2019" name="MBio">
        <title>Virus Genomes from Deep Sea Sediments Expand the Ocean Megavirome and Support Independent Origins of Viral Gigantism.</title>
        <authorList>
            <person name="Backstrom D."/>
            <person name="Yutin N."/>
            <person name="Jorgensen S.L."/>
            <person name="Dharamshi J."/>
            <person name="Homa F."/>
            <person name="Zaremba-Niedwiedzka K."/>
            <person name="Spang A."/>
            <person name="Wolf Y.I."/>
            <person name="Koonin E.V."/>
            <person name="Ettema T.J."/>
        </authorList>
    </citation>
    <scope>NUCLEOTIDE SEQUENCE</scope>
</reference>
<gene>
    <name evidence="1" type="ORF">LCMAC103_01930</name>
</gene>